<dbReference type="AlphaFoldDB" id="A0A5B7HIA3"/>
<gene>
    <name evidence="1" type="ORF">E2C01_064146</name>
</gene>
<evidence type="ECO:0000313" key="1">
    <source>
        <dbReference type="EMBL" id="MPC69913.1"/>
    </source>
</evidence>
<reference evidence="1 2" key="1">
    <citation type="submission" date="2019-05" db="EMBL/GenBank/DDBJ databases">
        <title>Another draft genome of Portunus trituberculatus and its Hox gene families provides insights of decapod evolution.</title>
        <authorList>
            <person name="Jeong J.-H."/>
            <person name="Song I."/>
            <person name="Kim S."/>
            <person name="Choi T."/>
            <person name="Kim D."/>
            <person name="Ryu S."/>
            <person name="Kim W."/>
        </authorList>
    </citation>
    <scope>NUCLEOTIDE SEQUENCE [LARGE SCALE GENOMIC DNA]</scope>
    <source>
        <tissue evidence="1">Muscle</tissue>
    </source>
</reference>
<sequence length="60" mass="6282">MALGYTTAGDASVIPRGLALHGLSQSGVSASSSLYKDLNIPYIKRIFACLKGGLPLTHSY</sequence>
<accession>A0A5B7HIA3</accession>
<organism evidence="1 2">
    <name type="scientific">Portunus trituberculatus</name>
    <name type="common">Swimming crab</name>
    <name type="synonym">Neptunus trituberculatus</name>
    <dbReference type="NCBI Taxonomy" id="210409"/>
    <lineage>
        <taxon>Eukaryota</taxon>
        <taxon>Metazoa</taxon>
        <taxon>Ecdysozoa</taxon>
        <taxon>Arthropoda</taxon>
        <taxon>Crustacea</taxon>
        <taxon>Multicrustacea</taxon>
        <taxon>Malacostraca</taxon>
        <taxon>Eumalacostraca</taxon>
        <taxon>Eucarida</taxon>
        <taxon>Decapoda</taxon>
        <taxon>Pleocyemata</taxon>
        <taxon>Brachyura</taxon>
        <taxon>Eubrachyura</taxon>
        <taxon>Portunoidea</taxon>
        <taxon>Portunidae</taxon>
        <taxon>Portuninae</taxon>
        <taxon>Portunus</taxon>
    </lineage>
</organism>
<dbReference type="EMBL" id="VSRR010030202">
    <property type="protein sequence ID" value="MPC69913.1"/>
    <property type="molecule type" value="Genomic_DNA"/>
</dbReference>
<dbReference type="Proteomes" id="UP000324222">
    <property type="component" value="Unassembled WGS sequence"/>
</dbReference>
<comment type="caution">
    <text evidence="1">The sequence shown here is derived from an EMBL/GenBank/DDBJ whole genome shotgun (WGS) entry which is preliminary data.</text>
</comment>
<protein>
    <submittedName>
        <fullName evidence="1">Uncharacterized protein</fullName>
    </submittedName>
</protein>
<proteinExistence type="predicted"/>
<keyword evidence="2" id="KW-1185">Reference proteome</keyword>
<evidence type="ECO:0000313" key="2">
    <source>
        <dbReference type="Proteomes" id="UP000324222"/>
    </source>
</evidence>
<name>A0A5B7HIA3_PORTR</name>